<gene>
    <name evidence="2" type="ORF">GCM10023082_28330</name>
</gene>
<feature type="region of interest" description="Disordered" evidence="1">
    <location>
        <begin position="79"/>
        <end position="102"/>
    </location>
</feature>
<sequence>MPGLAAEAPGYAVVSWVRASVRARSRDLRAGPRQPQAQRAEQNAPRSTVVAECGGVAGSGAVSGGWSHTPSTVLAAGACGPGAAPGQRVGPVRDMGRPGRAA</sequence>
<evidence type="ECO:0000256" key="1">
    <source>
        <dbReference type="SAM" id="MobiDB-lite"/>
    </source>
</evidence>
<dbReference type="Proteomes" id="UP001499884">
    <property type="component" value="Unassembled WGS sequence"/>
</dbReference>
<name>A0ABP7F3J2_9ACTN</name>
<evidence type="ECO:0000313" key="2">
    <source>
        <dbReference type="EMBL" id="GAA3728838.1"/>
    </source>
</evidence>
<proteinExistence type="predicted"/>
<organism evidence="2 3">
    <name type="scientific">Streptomyces tremellae</name>
    <dbReference type="NCBI Taxonomy" id="1124239"/>
    <lineage>
        <taxon>Bacteria</taxon>
        <taxon>Bacillati</taxon>
        <taxon>Actinomycetota</taxon>
        <taxon>Actinomycetes</taxon>
        <taxon>Kitasatosporales</taxon>
        <taxon>Streptomycetaceae</taxon>
        <taxon>Streptomyces</taxon>
    </lineage>
</organism>
<accession>A0ABP7F3J2</accession>
<feature type="region of interest" description="Disordered" evidence="1">
    <location>
        <begin position="26"/>
        <end position="46"/>
    </location>
</feature>
<reference evidence="3" key="1">
    <citation type="journal article" date="2019" name="Int. J. Syst. Evol. Microbiol.">
        <title>The Global Catalogue of Microorganisms (GCM) 10K type strain sequencing project: providing services to taxonomists for standard genome sequencing and annotation.</title>
        <authorList>
            <consortium name="The Broad Institute Genomics Platform"/>
            <consortium name="The Broad Institute Genome Sequencing Center for Infectious Disease"/>
            <person name="Wu L."/>
            <person name="Ma J."/>
        </authorList>
    </citation>
    <scope>NUCLEOTIDE SEQUENCE [LARGE SCALE GENOMIC DNA]</scope>
    <source>
        <strain evidence="3">JCM 30846</strain>
    </source>
</reference>
<keyword evidence="3" id="KW-1185">Reference proteome</keyword>
<comment type="caution">
    <text evidence="2">The sequence shown here is derived from an EMBL/GenBank/DDBJ whole genome shotgun (WGS) entry which is preliminary data.</text>
</comment>
<protein>
    <submittedName>
        <fullName evidence="2">Uncharacterized protein</fullName>
    </submittedName>
</protein>
<dbReference type="EMBL" id="BAABEP010000016">
    <property type="protein sequence ID" value="GAA3728838.1"/>
    <property type="molecule type" value="Genomic_DNA"/>
</dbReference>
<evidence type="ECO:0000313" key="3">
    <source>
        <dbReference type="Proteomes" id="UP001499884"/>
    </source>
</evidence>
<feature type="compositionally biased region" description="Polar residues" evidence="1">
    <location>
        <begin position="35"/>
        <end position="46"/>
    </location>
</feature>